<reference evidence="1" key="1">
    <citation type="submission" date="2025-08" db="UniProtKB">
        <authorList>
            <consortium name="Ensembl"/>
        </authorList>
    </citation>
    <scope>IDENTIFICATION</scope>
</reference>
<keyword evidence="2" id="KW-1185">Reference proteome</keyword>
<accession>A0A8C9HK65</accession>
<name>A0A8C9HK65_9PRIM</name>
<dbReference type="Ensembl" id="ENSPTET00000032620.1">
    <property type="protein sequence ID" value="ENSPTEP00000022730.1"/>
    <property type="gene ID" value="ENSPTEG00000023613.1"/>
</dbReference>
<dbReference type="Proteomes" id="UP000694416">
    <property type="component" value="Unplaced"/>
</dbReference>
<evidence type="ECO:0000313" key="2">
    <source>
        <dbReference type="Proteomes" id="UP000694416"/>
    </source>
</evidence>
<protein>
    <submittedName>
        <fullName evidence="1">Uncharacterized protein</fullName>
    </submittedName>
</protein>
<sequence length="96" mass="10850">PHPTHFFSFYSQPPPIHDSITSHQAPPPIFGNTISHDLFQIILFCLWPSKSHVTLTLQNTMMPSLRSPKVLTHSSIYSDVRSPKSHLRQGCSPFCP</sequence>
<proteinExistence type="predicted"/>
<dbReference type="AlphaFoldDB" id="A0A8C9HK65"/>
<evidence type="ECO:0000313" key="1">
    <source>
        <dbReference type="Ensembl" id="ENSPTEP00000022730.1"/>
    </source>
</evidence>
<organism evidence="1 2">
    <name type="scientific">Piliocolobus tephrosceles</name>
    <name type="common">Ugandan red Colobus</name>
    <dbReference type="NCBI Taxonomy" id="591936"/>
    <lineage>
        <taxon>Eukaryota</taxon>
        <taxon>Metazoa</taxon>
        <taxon>Chordata</taxon>
        <taxon>Craniata</taxon>
        <taxon>Vertebrata</taxon>
        <taxon>Euteleostomi</taxon>
        <taxon>Mammalia</taxon>
        <taxon>Eutheria</taxon>
        <taxon>Euarchontoglires</taxon>
        <taxon>Primates</taxon>
        <taxon>Haplorrhini</taxon>
        <taxon>Catarrhini</taxon>
        <taxon>Cercopithecidae</taxon>
        <taxon>Colobinae</taxon>
        <taxon>Piliocolobus</taxon>
    </lineage>
</organism>
<reference evidence="1" key="2">
    <citation type="submission" date="2025-09" db="UniProtKB">
        <authorList>
            <consortium name="Ensembl"/>
        </authorList>
    </citation>
    <scope>IDENTIFICATION</scope>
</reference>